<feature type="compositionally biased region" description="Low complexity" evidence="1">
    <location>
        <begin position="22"/>
        <end position="34"/>
    </location>
</feature>
<name>A0ABW3CBX9_9ACTN</name>
<proteinExistence type="predicted"/>
<accession>A0ABW3CBX9</accession>
<comment type="caution">
    <text evidence="2">The sequence shown here is derived from an EMBL/GenBank/DDBJ whole genome shotgun (WGS) entry which is preliminary data.</text>
</comment>
<evidence type="ECO:0008006" key="4">
    <source>
        <dbReference type="Google" id="ProtNLM"/>
    </source>
</evidence>
<dbReference type="EMBL" id="JBHTIR010000455">
    <property type="protein sequence ID" value="MFD0851424.1"/>
    <property type="molecule type" value="Genomic_DNA"/>
</dbReference>
<feature type="compositionally biased region" description="Pro residues" evidence="1">
    <location>
        <begin position="12"/>
        <end position="21"/>
    </location>
</feature>
<evidence type="ECO:0000313" key="3">
    <source>
        <dbReference type="Proteomes" id="UP001597083"/>
    </source>
</evidence>
<evidence type="ECO:0000256" key="1">
    <source>
        <dbReference type="SAM" id="MobiDB-lite"/>
    </source>
</evidence>
<keyword evidence="3" id="KW-1185">Reference proteome</keyword>
<organism evidence="2 3">
    <name type="scientific">Actinomadura adrarensis</name>
    <dbReference type="NCBI Taxonomy" id="1819600"/>
    <lineage>
        <taxon>Bacteria</taxon>
        <taxon>Bacillati</taxon>
        <taxon>Actinomycetota</taxon>
        <taxon>Actinomycetes</taxon>
        <taxon>Streptosporangiales</taxon>
        <taxon>Thermomonosporaceae</taxon>
        <taxon>Actinomadura</taxon>
    </lineage>
</organism>
<sequence>VTVQVGLRPDEPTGPPGPTSTPTPATTSTSAPAAEPISDDGALIERASFGWLPDGLRPTGYNGDRQDPDVPFFMVTAQNAYPGSSVSLVAYEPGKAPGPRWPHQPGTPVPRRIPAEPVKGRGAHWVTKPNTSPEQPSFVLRWEYAPNGWAELGAHRLRGTTAELTRMAYRI</sequence>
<feature type="non-terminal residue" evidence="2">
    <location>
        <position position="171"/>
    </location>
</feature>
<feature type="region of interest" description="Disordered" evidence="1">
    <location>
        <begin position="1"/>
        <end position="45"/>
    </location>
</feature>
<gene>
    <name evidence="2" type="ORF">ACFQ07_04300</name>
</gene>
<dbReference type="Proteomes" id="UP001597083">
    <property type="component" value="Unassembled WGS sequence"/>
</dbReference>
<protein>
    <recommendedName>
        <fullName evidence="4">Serine/threonine protein kinase</fullName>
    </recommendedName>
</protein>
<reference evidence="3" key="1">
    <citation type="journal article" date="2019" name="Int. J. Syst. Evol. Microbiol.">
        <title>The Global Catalogue of Microorganisms (GCM) 10K type strain sequencing project: providing services to taxonomists for standard genome sequencing and annotation.</title>
        <authorList>
            <consortium name="The Broad Institute Genomics Platform"/>
            <consortium name="The Broad Institute Genome Sequencing Center for Infectious Disease"/>
            <person name="Wu L."/>
            <person name="Ma J."/>
        </authorList>
    </citation>
    <scope>NUCLEOTIDE SEQUENCE [LARGE SCALE GENOMIC DNA]</scope>
    <source>
        <strain evidence="3">JCM 31696</strain>
    </source>
</reference>
<feature type="non-terminal residue" evidence="2">
    <location>
        <position position="1"/>
    </location>
</feature>
<evidence type="ECO:0000313" key="2">
    <source>
        <dbReference type="EMBL" id="MFD0851424.1"/>
    </source>
</evidence>